<dbReference type="STRING" id="1838285.SCAL_001198"/>
<keyword evidence="6" id="KW-0966">Cell projection</keyword>
<evidence type="ECO:0000256" key="2">
    <source>
        <dbReference type="ARBA" id="ARBA00010256"/>
    </source>
</evidence>
<organism evidence="6 7">
    <name type="scientific">Candidatus Syntropharchaeum caldarium</name>
    <dbReference type="NCBI Taxonomy" id="1838285"/>
    <lineage>
        <taxon>Archaea</taxon>
        <taxon>Methanobacteriati</taxon>
        <taxon>Methanobacteriota</taxon>
        <taxon>Stenosarchaea group</taxon>
        <taxon>Methanomicrobia</taxon>
        <taxon>Methanosarcinales</taxon>
        <taxon>ANME-2 cluster</taxon>
        <taxon>Candidatus Syntropharchaeum</taxon>
    </lineage>
</organism>
<gene>
    <name evidence="6" type="ORF">SCAL_001198</name>
</gene>
<accession>A0A1F2P9E9</accession>
<evidence type="ECO:0000313" key="7">
    <source>
        <dbReference type="Proteomes" id="UP000186940"/>
    </source>
</evidence>
<evidence type="ECO:0000256" key="3">
    <source>
        <dbReference type="ARBA" id="ARBA00022440"/>
    </source>
</evidence>
<dbReference type="NCBIfam" id="TIGR02537">
    <property type="entry name" value="arch_flag_Nterm"/>
    <property type="match status" value="1"/>
</dbReference>
<keyword evidence="5" id="KW-0472">Membrane</keyword>
<proteinExistence type="inferred from homology"/>
<dbReference type="Proteomes" id="UP000186940">
    <property type="component" value="Unassembled WGS sequence"/>
</dbReference>
<dbReference type="GO" id="GO:0097589">
    <property type="term" value="C:archaeal-type flagellum"/>
    <property type="evidence" value="ECO:0007669"/>
    <property type="project" value="UniProtKB-SubCell"/>
</dbReference>
<keyword evidence="3 4" id="KW-0974">Archaeal flagellum</keyword>
<dbReference type="InterPro" id="IPR002774">
    <property type="entry name" value="Flagellin_arc-type"/>
</dbReference>
<dbReference type="Pfam" id="PF01917">
    <property type="entry name" value="Flagellin_arch-type"/>
    <property type="match status" value="1"/>
</dbReference>
<comment type="caution">
    <text evidence="6">The sequence shown here is derived from an EMBL/GenBank/DDBJ whole genome shotgun (WGS) entry which is preliminary data.</text>
</comment>
<dbReference type="InterPro" id="IPR013373">
    <property type="entry name" value="Flagellin/pilin_N_arc"/>
</dbReference>
<name>A0A1F2P9E9_9EURY</name>
<keyword evidence="6" id="KW-0282">Flagellum</keyword>
<feature type="transmembrane region" description="Helical" evidence="5">
    <location>
        <begin position="6"/>
        <end position="31"/>
    </location>
</feature>
<dbReference type="GO" id="GO:0097588">
    <property type="term" value="P:archaeal or bacterial-type flagellum-dependent cell motility"/>
    <property type="evidence" value="ECO:0007669"/>
    <property type="project" value="InterPro"/>
</dbReference>
<evidence type="ECO:0000256" key="1">
    <source>
        <dbReference type="ARBA" id="ARBA00004618"/>
    </source>
</evidence>
<dbReference type="EMBL" id="LYOS01000003">
    <property type="protein sequence ID" value="OFV67823.1"/>
    <property type="molecule type" value="Genomic_DNA"/>
</dbReference>
<evidence type="ECO:0000313" key="6">
    <source>
        <dbReference type="EMBL" id="OFV67823.1"/>
    </source>
</evidence>
<keyword evidence="5" id="KW-0812">Transmembrane</keyword>
<reference evidence="6" key="1">
    <citation type="submission" date="2016-05" db="EMBL/GenBank/DDBJ databases">
        <title>Microbial consortia oxidize butane by reversing methanogenesis.</title>
        <authorList>
            <person name="Laso-Perez R."/>
            <person name="Richter M."/>
            <person name="Wegener G."/>
            <person name="Musat F."/>
        </authorList>
    </citation>
    <scope>NUCLEOTIDE SEQUENCE [LARGE SCALE GENOMIC DNA]</scope>
    <source>
        <strain evidence="6">BOX2</strain>
    </source>
</reference>
<evidence type="ECO:0000256" key="4">
    <source>
        <dbReference type="RuleBase" id="RU361282"/>
    </source>
</evidence>
<comment type="similarity">
    <text evidence="2 4">Belongs to the archaeal flagellin family.</text>
</comment>
<dbReference type="PANTHER" id="PTHR35903:SF1">
    <property type="entry name" value="FLAGELLIN B1"/>
    <property type="match status" value="1"/>
</dbReference>
<comment type="subcellular location">
    <subcellularLocation>
        <location evidence="1 4">Archaeal flagellum</location>
    </subcellularLocation>
</comment>
<keyword evidence="7" id="KW-1185">Reference proteome</keyword>
<evidence type="ECO:0000256" key="5">
    <source>
        <dbReference type="SAM" id="Phobius"/>
    </source>
</evidence>
<dbReference type="GO" id="GO:0005198">
    <property type="term" value="F:structural molecule activity"/>
    <property type="evidence" value="ECO:0007669"/>
    <property type="project" value="InterPro"/>
</dbReference>
<keyword evidence="5" id="KW-1133">Transmembrane helix</keyword>
<sequence>MSDSDAQAGIGTLIIFIAMVLVAAVAAAVLIQTSGVLQQKSQETGAQAIEEVSSNIGIENIVGHRSSASTNDLEYVNITVKVMAGAGDIDISQLRISIQNKTGRTDNIQYSATNLTSTTFTVTERRDEDDSYNTANSNYVINSGDLVTINLKPSIDFPAREPMRIELNPEHGAAVIKDLTTPASYGVDIYINLFP</sequence>
<protein>
    <recommendedName>
        <fullName evidence="4">Flagellin</fullName>
    </recommendedName>
</protein>
<dbReference type="PANTHER" id="PTHR35903">
    <property type="entry name" value="FLAGELLIN B1"/>
    <property type="match status" value="1"/>
</dbReference>
<keyword evidence="6" id="KW-0969">Cilium</keyword>
<comment type="function">
    <text evidence="4">Flagellin is the subunit protein which polymerizes to form the filaments of archaeal flagella.</text>
</comment>
<dbReference type="AlphaFoldDB" id="A0A1F2P9E9"/>